<dbReference type="EMBL" id="JBJURJ010000020">
    <property type="protein sequence ID" value="MFM9331649.1"/>
    <property type="molecule type" value="Genomic_DNA"/>
</dbReference>
<reference evidence="1" key="1">
    <citation type="submission" date="2024-12" db="EMBL/GenBank/DDBJ databases">
        <authorList>
            <person name="Wu N."/>
        </authorList>
    </citation>
    <scope>NUCLEOTIDE SEQUENCE</scope>
    <source>
        <strain evidence="1">P15</strain>
    </source>
</reference>
<name>A0ACC7P7R8_9BACL</name>
<evidence type="ECO:0000313" key="1">
    <source>
        <dbReference type="EMBL" id="MFM9331649.1"/>
    </source>
</evidence>
<keyword evidence="1" id="KW-0418">Kinase</keyword>
<proteinExistence type="predicted"/>
<evidence type="ECO:0000313" key="2">
    <source>
        <dbReference type="Proteomes" id="UP001631969"/>
    </source>
</evidence>
<keyword evidence="2" id="KW-1185">Reference proteome</keyword>
<sequence>MIDRRQSGNLWGTLIWTVFLIMLASGVLMALLTGVIIHLGFINFNRFHVLWSIIFAMVSSVLIGTGITAIVGRKILAPITDLSEAAKEVAKGNFKVRLKQEHHRVRVLGEMAVNFNKMVQELNGIETLRNDFTANVSHEFKTPIAAIEGYAALLQDEDLTVPERREYSRLIIESTRQLSSLSANMLKLSKLENQEFVLEKHNFDLDEQIRHAILLLENQWSEKMLNLDIALDQVWFYGNEDLLMQVWLNLLGNAIKFSDNGDEIAVYLTADPASVHVRIADTGTGMSTEVLAHIFEKFYQGDKSRAGEGNGLGLALVKRIIDLCGGEITAESEPGRGSAFTVTLPVTKM</sequence>
<dbReference type="Proteomes" id="UP001631969">
    <property type="component" value="Unassembled WGS sequence"/>
</dbReference>
<organism evidence="1 2">
    <name type="scientific">Paenibacillus mesotrionivorans</name>
    <dbReference type="NCBI Taxonomy" id="3160968"/>
    <lineage>
        <taxon>Bacteria</taxon>
        <taxon>Bacillati</taxon>
        <taxon>Bacillota</taxon>
        <taxon>Bacilli</taxon>
        <taxon>Bacillales</taxon>
        <taxon>Paenibacillaceae</taxon>
        <taxon>Paenibacillus</taxon>
    </lineage>
</organism>
<keyword evidence="1" id="KW-0808">Transferase</keyword>
<accession>A0ACC7P7R8</accession>
<protein>
    <submittedName>
        <fullName evidence="1">Sensor histidine kinase</fullName>
    </submittedName>
</protein>
<comment type="caution">
    <text evidence="1">The sequence shown here is derived from an EMBL/GenBank/DDBJ whole genome shotgun (WGS) entry which is preliminary data.</text>
</comment>
<gene>
    <name evidence="1" type="ORF">ACI1P1_25445</name>
</gene>